<dbReference type="EMBL" id="CYSF01000002">
    <property type="protein sequence ID" value="CUH83214.1"/>
    <property type="molecule type" value="Genomic_DNA"/>
</dbReference>
<evidence type="ECO:0000313" key="2">
    <source>
        <dbReference type="EMBL" id="CUH83214.1"/>
    </source>
</evidence>
<dbReference type="Proteomes" id="UP000051681">
    <property type="component" value="Unassembled WGS sequence"/>
</dbReference>
<organism evidence="2 3">
    <name type="scientific">Thalassovita mediterranea</name>
    <dbReference type="NCBI Taxonomy" id="340021"/>
    <lineage>
        <taxon>Bacteria</taxon>
        <taxon>Pseudomonadati</taxon>
        <taxon>Pseudomonadota</taxon>
        <taxon>Alphaproteobacteria</taxon>
        <taxon>Rhodobacterales</taxon>
        <taxon>Roseobacteraceae</taxon>
        <taxon>Thalassovita</taxon>
    </lineage>
</organism>
<feature type="transmembrane region" description="Helical" evidence="1">
    <location>
        <begin position="54"/>
        <end position="76"/>
    </location>
</feature>
<gene>
    <name evidence="2" type="ORF">TM5383_00399</name>
</gene>
<reference evidence="2 3" key="1">
    <citation type="submission" date="2015-09" db="EMBL/GenBank/DDBJ databases">
        <authorList>
            <consortium name="Swine Surveillance"/>
        </authorList>
    </citation>
    <scope>NUCLEOTIDE SEQUENCE [LARGE SCALE GENOMIC DNA]</scope>
    <source>
        <strain evidence="2 3">CECT 8383</strain>
    </source>
</reference>
<dbReference type="RefSeq" id="WP_058317367.1">
    <property type="nucleotide sequence ID" value="NZ_CYSF01000002.1"/>
</dbReference>
<keyword evidence="1" id="KW-0812">Transmembrane</keyword>
<name>A0A0P1GLI6_9RHOB</name>
<dbReference type="STRING" id="340021.TM5383_00399"/>
<proteinExistence type="predicted"/>
<protein>
    <submittedName>
        <fullName evidence="2">Uncharacterized protein</fullName>
    </submittedName>
</protein>
<keyword evidence="3" id="KW-1185">Reference proteome</keyword>
<evidence type="ECO:0000313" key="3">
    <source>
        <dbReference type="Proteomes" id="UP000051681"/>
    </source>
</evidence>
<evidence type="ECO:0000256" key="1">
    <source>
        <dbReference type="SAM" id="Phobius"/>
    </source>
</evidence>
<keyword evidence="1" id="KW-1133">Transmembrane helix</keyword>
<dbReference type="AlphaFoldDB" id="A0A0P1GLI6"/>
<sequence length="88" mass="10106">MQSEEAKAEVKRFEENVRESVRFVLLIAFLRRFAKPLLSFFGLCIVSAYTVNGFWAGLVSLLVFSGPIALILWVSFDQIKKVVMFWNS</sequence>
<keyword evidence="1" id="KW-0472">Membrane</keyword>
<feature type="transmembrane region" description="Helical" evidence="1">
    <location>
        <begin position="21"/>
        <end position="48"/>
    </location>
</feature>
<accession>A0A0P1GLI6</accession>